<dbReference type="PANTHER" id="PTHR10133:SF27">
    <property type="entry name" value="DNA POLYMERASE NU"/>
    <property type="match status" value="1"/>
</dbReference>
<name>A0A7J7KG15_BUGNE</name>
<dbReference type="PRINTS" id="PR00868">
    <property type="entry name" value="DNAPOLI"/>
</dbReference>
<keyword evidence="1" id="KW-0235">DNA replication</keyword>
<dbReference type="InterPro" id="IPR043502">
    <property type="entry name" value="DNA/RNA_pol_sf"/>
</dbReference>
<dbReference type="PANTHER" id="PTHR10133">
    <property type="entry name" value="DNA POLYMERASE I"/>
    <property type="match status" value="1"/>
</dbReference>
<dbReference type="Pfam" id="PF00476">
    <property type="entry name" value="DNA_pol_A"/>
    <property type="match status" value="1"/>
</dbReference>
<evidence type="ECO:0000259" key="2">
    <source>
        <dbReference type="SMART" id="SM00482"/>
    </source>
</evidence>
<dbReference type="InterPro" id="IPR002298">
    <property type="entry name" value="DNA_polymerase_A"/>
</dbReference>
<proteinExistence type="predicted"/>
<dbReference type="AlphaFoldDB" id="A0A7J7KG15"/>
<dbReference type="OrthoDB" id="2320933at2759"/>
<protein>
    <submittedName>
        <fullName evidence="3">POLN</fullName>
    </submittedName>
</protein>
<dbReference type="GO" id="GO:0006302">
    <property type="term" value="P:double-strand break repair"/>
    <property type="evidence" value="ECO:0007669"/>
    <property type="project" value="TreeGrafter"/>
</dbReference>
<evidence type="ECO:0000256" key="1">
    <source>
        <dbReference type="ARBA" id="ARBA00022705"/>
    </source>
</evidence>
<comment type="caution">
    <text evidence="3">The sequence shown here is derived from an EMBL/GenBank/DDBJ whole genome shotgun (WGS) entry which is preliminary data.</text>
</comment>
<sequence>MEAQSIMNRFLQEFPGIPSFTAKVIELCKNQGFAESILGRQRILPKIKSSDFKERSHAQRQAVNFTIQGSAADICKLAMKEVANELKSNSIDASLLVQIHDELLYEVLDADVNTAKDVFMKCMNTDVGVWHGGIDLKVPLRILLKAGKSWANMQSI</sequence>
<dbReference type="GO" id="GO:0003677">
    <property type="term" value="F:DNA binding"/>
    <property type="evidence" value="ECO:0007669"/>
    <property type="project" value="InterPro"/>
</dbReference>
<dbReference type="Gene3D" id="3.30.70.370">
    <property type="match status" value="1"/>
</dbReference>
<gene>
    <name evidence="3" type="ORF">EB796_004551</name>
</gene>
<reference evidence="3" key="1">
    <citation type="submission" date="2020-06" db="EMBL/GenBank/DDBJ databases">
        <title>Draft genome of Bugula neritina, a colonial animal packing powerful symbionts and potential medicines.</title>
        <authorList>
            <person name="Rayko M."/>
        </authorList>
    </citation>
    <scope>NUCLEOTIDE SEQUENCE [LARGE SCALE GENOMIC DNA]</scope>
    <source>
        <strain evidence="3">Kwan_BN1</strain>
    </source>
</reference>
<dbReference type="InterPro" id="IPR001098">
    <property type="entry name" value="DNA-dir_DNA_pol_A_palm_dom"/>
</dbReference>
<evidence type="ECO:0000313" key="3">
    <source>
        <dbReference type="EMBL" id="KAF6037143.1"/>
    </source>
</evidence>
<dbReference type="SMART" id="SM00482">
    <property type="entry name" value="POLAc"/>
    <property type="match status" value="1"/>
</dbReference>
<dbReference type="GO" id="GO:0003887">
    <property type="term" value="F:DNA-directed DNA polymerase activity"/>
    <property type="evidence" value="ECO:0007669"/>
    <property type="project" value="InterPro"/>
</dbReference>
<dbReference type="GO" id="GO:0006261">
    <property type="term" value="P:DNA-templated DNA replication"/>
    <property type="evidence" value="ECO:0007669"/>
    <property type="project" value="InterPro"/>
</dbReference>
<dbReference type="EMBL" id="VXIV02000616">
    <property type="protein sequence ID" value="KAF6037143.1"/>
    <property type="molecule type" value="Genomic_DNA"/>
</dbReference>
<accession>A0A7J7KG15</accession>
<dbReference type="Gene3D" id="1.10.150.20">
    <property type="entry name" value="5' to 3' exonuclease, C-terminal subdomain"/>
    <property type="match status" value="1"/>
</dbReference>
<keyword evidence="4" id="KW-1185">Reference proteome</keyword>
<dbReference type="Proteomes" id="UP000593567">
    <property type="component" value="Unassembled WGS sequence"/>
</dbReference>
<feature type="domain" description="DNA-directed DNA polymerase family A palm" evidence="2">
    <location>
        <begin position="1"/>
        <end position="111"/>
    </location>
</feature>
<evidence type="ECO:0000313" key="4">
    <source>
        <dbReference type="Proteomes" id="UP000593567"/>
    </source>
</evidence>
<organism evidence="3 4">
    <name type="scientific">Bugula neritina</name>
    <name type="common">Brown bryozoan</name>
    <name type="synonym">Sertularia neritina</name>
    <dbReference type="NCBI Taxonomy" id="10212"/>
    <lineage>
        <taxon>Eukaryota</taxon>
        <taxon>Metazoa</taxon>
        <taxon>Spiralia</taxon>
        <taxon>Lophotrochozoa</taxon>
        <taxon>Bryozoa</taxon>
        <taxon>Gymnolaemata</taxon>
        <taxon>Cheilostomatida</taxon>
        <taxon>Flustrina</taxon>
        <taxon>Buguloidea</taxon>
        <taxon>Bugulidae</taxon>
        <taxon>Bugula</taxon>
    </lineage>
</organism>
<dbReference type="SUPFAM" id="SSF56672">
    <property type="entry name" value="DNA/RNA polymerases"/>
    <property type="match status" value="1"/>
</dbReference>